<dbReference type="PANTHER" id="PTHR34452:SF14">
    <property type="entry name" value="MYOSIN HEAVY CHAIN, MUSCLE"/>
    <property type="match status" value="1"/>
</dbReference>
<feature type="domain" description="C2 NT-type" evidence="3">
    <location>
        <begin position="6"/>
        <end position="141"/>
    </location>
</feature>
<dbReference type="PANTHER" id="PTHR34452">
    <property type="entry name" value="MYOSIN HEAVY CHAIN-RELATED PROTEIN"/>
    <property type="match status" value="1"/>
</dbReference>
<keyword evidence="1" id="KW-0175">Coiled coil</keyword>
<feature type="coiled-coil region" evidence="1">
    <location>
        <begin position="307"/>
        <end position="362"/>
    </location>
</feature>
<feature type="region of interest" description="Disordered" evidence="2">
    <location>
        <begin position="141"/>
        <end position="165"/>
    </location>
</feature>
<feature type="compositionally biased region" description="Basic and acidic residues" evidence="2">
    <location>
        <begin position="142"/>
        <end position="164"/>
    </location>
</feature>
<feature type="region of interest" description="Disordered" evidence="2">
    <location>
        <begin position="243"/>
        <end position="296"/>
    </location>
</feature>
<evidence type="ECO:0000256" key="1">
    <source>
        <dbReference type="SAM" id="Coils"/>
    </source>
</evidence>
<feature type="coiled-coil region" evidence="1">
    <location>
        <begin position="1023"/>
        <end position="1064"/>
    </location>
</feature>
<dbReference type="InterPro" id="IPR019448">
    <property type="entry name" value="NT-C2"/>
</dbReference>
<proteinExistence type="predicted"/>
<dbReference type="EMBL" id="JBBPBK010000001">
    <property type="protein sequence ID" value="KAK9292732.1"/>
    <property type="molecule type" value="Genomic_DNA"/>
</dbReference>
<reference evidence="4 5" key="1">
    <citation type="journal article" date="2024" name="Plant J.">
        <title>Genome sequences and population genomics reveal climatic adaptation and genomic divergence between two closely related sweetgum species.</title>
        <authorList>
            <person name="Xu W.Q."/>
            <person name="Ren C.Q."/>
            <person name="Zhang X.Y."/>
            <person name="Comes H.P."/>
            <person name="Liu X.H."/>
            <person name="Li Y.G."/>
            <person name="Kettle C.J."/>
            <person name="Jalonen R."/>
            <person name="Gaisberger H."/>
            <person name="Ma Y.Z."/>
            <person name="Qiu Y.X."/>
        </authorList>
    </citation>
    <scope>NUCLEOTIDE SEQUENCE [LARGE SCALE GENOMIC DNA]</scope>
    <source>
        <strain evidence="4">Hangzhou</strain>
    </source>
</reference>
<feature type="coiled-coil region" evidence="1">
    <location>
        <begin position="636"/>
        <end position="888"/>
    </location>
</feature>
<evidence type="ECO:0000313" key="4">
    <source>
        <dbReference type="EMBL" id="KAK9292732.1"/>
    </source>
</evidence>
<dbReference type="AlphaFoldDB" id="A0AAP0X7M9"/>
<feature type="compositionally biased region" description="Polar residues" evidence="2">
    <location>
        <begin position="264"/>
        <end position="285"/>
    </location>
</feature>
<keyword evidence="5" id="KW-1185">Reference proteome</keyword>
<evidence type="ECO:0000259" key="3">
    <source>
        <dbReference type="PROSITE" id="PS51840"/>
    </source>
</evidence>
<feature type="region of interest" description="Disordered" evidence="2">
    <location>
        <begin position="519"/>
        <end position="541"/>
    </location>
</feature>
<protein>
    <recommendedName>
        <fullName evidence="3">C2 NT-type domain-containing protein</fullName>
    </recommendedName>
</protein>
<organism evidence="4 5">
    <name type="scientific">Liquidambar formosana</name>
    <name type="common">Formosan gum</name>
    <dbReference type="NCBI Taxonomy" id="63359"/>
    <lineage>
        <taxon>Eukaryota</taxon>
        <taxon>Viridiplantae</taxon>
        <taxon>Streptophyta</taxon>
        <taxon>Embryophyta</taxon>
        <taxon>Tracheophyta</taxon>
        <taxon>Spermatophyta</taxon>
        <taxon>Magnoliopsida</taxon>
        <taxon>eudicotyledons</taxon>
        <taxon>Gunneridae</taxon>
        <taxon>Pentapetalae</taxon>
        <taxon>Saxifragales</taxon>
        <taxon>Altingiaceae</taxon>
        <taxon>Liquidambar</taxon>
    </lineage>
</organism>
<feature type="coiled-coil region" evidence="1">
    <location>
        <begin position="913"/>
        <end position="947"/>
    </location>
</feature>
<feature type="compositionally biased region" description="Basic and acidic residues" evidence="2">
    <location>
        <begin position="519"/>
        <end position="531"/>
    </location>
</feature>
<feature type="compositionally biased region" description="Polar residues" evidence="2">
    <location>
        <begin position="187"/>
        <end position="210"/>
    </location>
</feature>
<feature type="region of interest" description="Disordered" evidence="2">
    <location>
        <begin position="180"/>
        <end position="210"/>
    </location>
</feature>
<gene>
    <name evidence="4" type="ORF">L1049_020711</name>
</gene>
<evidence type="ECO:0000256" key="2">
    <source>
        <dbReference type="SAM" id="MobiDB-lite"/>
    </source>
</evidence>
<sequence length="1081" mass="124217">MFKSARWRSEKNKIKAVFKLQFQATQVPQSRRNTLTISLVPEDVGKPTVRLGKAAVQDGTCSWENPVYETVKFIRESKTGKINEKIYYFIVSTGSSKAGFLGEVSIDFADYVDATIPSTISLPLTASTSAAILHVTIQKMQGADDQREPCRDEDEPLKVKHGDKSLNNLMSNYDTDVNGNHDLTEDGNFSTTTSHTAEQNGSVRVSSGSSATLASRLDTIAGQNNTDHQGPTSFLVPLRQNFMPQKGTGDAITTTNHMHRRSNTDWSVDSTSEGSMADSTNTPEDNFTREGLQETSDGCTEKLKSEIVMLMRQAEVTELELQSLRRQIVKESKKGQDLSRQVVSLKEERNALKTECEQLKSLQKCIDDKEVSNKMQCKSEDSWVLLEEIRKELNYEKDLNSNLRLKLQRTQDSYSELVLVVRDLNGMLKQKNKEISHLSSKIETSDSAEQVQEKVSECKMNEDRDQLELEELVKEHNDANEVNLLKQKIADLYGEIKFYREDREELVMQMEQLALNYENSRKENHDSKLEQNETQEQMDMENERSGYLVTIKELKSHVETLETEIKKQAQELSDSFNTIKGLETQVRSLEKELEKQAEGFEVDLEAMTHTKIEQEQRAIRAEETLRKTRLNNANTAERLQEEFRRLSVEMASKFDENEKLAMNALTEANELRQQKSILEEMLQKANEELGLVNDQYEVKLQEISNQMGLKEKQMEKMSLELTEKSKQIEYEKKHEEQKHNVFSMEIQMLRTEIERLTEEKNEISEKAEQKEKLRDEIEQMKTSIGDTEMLIQRWNQERDDLERKFSSARKEAEKLQEDLNNMRCLKDEKETMVGVLSSEVKSLRVQYNELKHSLSGEESEKEKLRKQIIQLKGDLQKKEEAIIRVEKKLMEINGSTVSDLTKMTLSNKKSAPLPRDSKQVANLKKKIRLLEEQIKLKEAAIENSTNSLIPKEQFQKEVRYSQDAAVNGGTPEQQQYTGENSLHSKMSTKAGMSIQNGIKSKVEICSEKERKISTFHINEECNVKELVTEVASLKERNKSMEGELNEMQERYSEISLKFAEVEGERQQLVMTVRNLKNGKKN</sequence>
<dbReference type="SUPFAM" id="SSF90257">
    <property type="entry name" value="Myosin rod fragments"/>
    <property type="match status" value="1"/>
</dbReference>
<evidence type="ECO:0000313" key="5">
    <source>
        <dbReference type="Proteomes" id="UP001415857"/>
    </source>
</evidence>
<dbReference type="Proteomes" id="UP001415857">
    <property type="component" value="Unassembled WGS sequence"/>
</dbReference>
<dbReference type="Pfam" id="PF10358">
    <property type="entry name" value="NT-C2"/>
    <property type="match status" value="1"/>
</dbReference>
<comment type="caution">
    <text evidence="4">The sequence shown here is derived from an EMBL/GenBank/DDBJ whole genome shotgun (WGS) entry which is preliminary data.</text>
</comment>
<name>A0AAP0X7M9_LIQFO</name>
<accession>A0AAP0X7M9</accession>
<dbReference type="PROSITE" id="PS51840">
    <property type="entry name" value="C2_NT"/>
    <property type="match status" value="1"/>
</dbReference>